<evidence type="ECO:0000313" key="1">
    <source>
        <dbReference type="EMBL" id="KAJ7199793.1"/>
    </source>
</evidence>
<reference evidence="1" key="1">
    <citation type="submission" date="2023-03" db="EMBL/GenBank/DDBJ databases">
        <title>Massive genome expansion in bonnet fungi (Mycena s.s.) driven by repeated elements and novel gene families across ecological guilds.</title>
        <authorList>
            <consortium name="Lawrence Berkeley National Laboratory"/>
            <person name="Harder C.B."/>
            <person name="Miyauchi S."/>
            <person name="Viragh M."/>
            <person name="Kuo A."/>
            <person name="Thoen E."/>
            <person name="Andreopoulos B."/>
            <person name="Lu D."/>
            <person name="Skrede I."/>
            <person name="Drula E."/>
            <person name="Henrissat B."/>
            <person name="Morin E."/>
            <person name="Kohler A."/>
            <person name="Barry K."/>
            <person name="LaButti K."/>
            <person name="Morin E."/>
            <person name="Salamov A."/>
            <person name="Lipzen A."/>
            <person name="Mereny Z."/>
            <person name="Hegedus B."/>
            <person name="Baldrian P."/>
            <person name="Stursova M."/>
            <person name="Weitz H."/>
            <person name="Taylor A."/>
            <person name="Grigoriev I.V."/>
            <person name="Nagy L.G."/>
            <person name="Martin F."/>
            <person name="Kauserud H."/>
        </authorList>
    </citation>
    <scope>NUCLEOTIDE SEQUENCE</scope>
    <source>
        <strain evidence="1">9144</strain>
    </source>
</reference>
<gene>
    <name evidence="1" type="ORF">GGX14DRAFT_525010</name>
</gene>
<protein>
    <recommendedName>
        <fullName evidence="3">DUF4218 domain-containing protein</fullName>
    </recommendedName>
</protein>
<evidence type="ECO:0008006" key="3">
    <source>
        <dbReference type="Google" id="ProtNLM"/>
    </source>
</evidence>
<sequence length="451" mass="51434">MHLVPENLVKNLLDLWTGDFKGLDEGSGSYVLQPGAIDAIGATCAAAGDTTPSAFGARVPNLATQRHYYTAESYTLFTTLVGPVALRGRFADDKYYRHFLNLVDIFNNDCTAMGLDRNYVNGAFRDKVIDWVERYEEYYYQYDPSRYSTCPLTIHALLHIPDDILRTGPMPCYWNYITERFVGFVVRSSKSRKNPYASFARRMREIAQNTAIKVRFHLQDELDLSDAGDEDRNGRLVIGCKYSVSCIRILKRPQSKLPLTPQLRRQIENYILRRFNVSPDQVKACIPETVSHSGKVSFRLSGGDKIDGSELVKPSEHNKTRDATFIKYSRQVDANARYRNLPVVWKSQVEYGQLLRLIDFNARLPTIQDGNRIIQRPRSLLLAVVRRVHHKQRYPALPLPYYDDGKFGPIDIIDVDEISCLVARVPDHGPGPRRFALCERSDTMGVADDDE</sequence>
<organism evidence="1 2">
    <name type="scientific">Mycena pura</name>
    <dbReference type="NCBI Taxonomy" id="153505"/>
    <lineage>
        <taxon>Eukaryota</taxon>
        <taxon>Fungi</taxon>
        <taxon>Dikarya</taxon>
        <taxon>Basidiomycota</taxon>
        <taxon>Agaricomycotina</taxon>
        <taxon>Agaricomycetes</taxon>
        <taxon>Agaricomycetidae</taxon>
        <taxon>Agaricales</taxon>
        <taxon>Marasmiineae</taxon>
        <taxon>Mycenaceae</taxon>
        <taxon>Mycena</taxon>
    </lineage>
</organism>
<keyword evidence="2" id="KW-1185">Reference proteome</keyword>
<name>A0AAD6YAT6_9AGAR</name>
<accession>A0AAD6YAT6</accession>
<dbReference type="Proteomes" id="UP001219525">
    <property type="component" value="Unassembled WGS sequence"/>
</dbReference>
<dbReference type="AlphaFoldDB" id="A0AAD6YAT6"/>
<dbReference type="EMBL" id="JARJCW010000066">
    <property type="protein sequence ID" value="KAJ7199793.1"/>
    <property type="molecule type" value="Genomic_DNA"/>
</dbReference>
<comment type="caution">
    <text evidence="1">The sequence shown here is derived from an EMBL/GenBank/DDBJ whole genome shotgun (WGS) entry which is preliminary data.</text>
</comment>
<proteinExistence type="predicted"/>
<evidence type="ECO:0000313" key="2">
    <source>
        <dbReference type="Proteomes" id="UP001219525"/>
    </source>
</evidence>